<gene>
    <name evidence="2" type="ORF">B296_00001045</name>
</gene>
<accession>A0A427B1B5</accession>
<protein>
    <submittedName>
        <fullName evidence="2">Uncharacterized protein</fullName>
    </submittedName>
</protein>
<dbReference type="AlphaFoldDB" id="A0A427B1B5"/>
<sequence length="170" mass="19275">MSSAYSTKLTTGERPEQSQRADAPSDPVVEVVTPYVYDNFSSGDRSRQSGMWSRTLRLKITGRNGLEKLDVRIPVNLYISQKIFKFFKMQTTCCMFLHLEAIFYRYSRADACWVLGRDGRSYTRLLFTGLGGVNIMQMLEDASIEGGPESGKILLDFNDAMGDRIQVFVE</sequence>
<feature type="compositionally biased region" description="Polar residues" evidence="1">
    <location>
        <begin position="1"/>
        <end position="10"/>
    </location>
</feature>
<dbReference type="EMBL" id="AMZH03000761">
    <property type="protein sequence ID" value="RRT82106.1"/>
    <property type="molecule type" value="Genomic_DNA"/>
</dbReference>
<evidence type="ECO:0000313" key="2">
    <source>
        <dbReference type="EMBL" id="RRT82106.1"/>
    </source>
</evidence>
<evidence type="ECO:0000313" key="3">
    <source>
        <dbReference type="Proteomes" id="UP000287651"/>
    </source>
</evidence>
<reference evidence="2 3" key="1">
    <citation type="journal article" date="2014" name="Agronomy (Basel)">
        <title>A Draft Genome Sequence for Ensete ventricosum, the Drought-Tolerant Tree Against Hunger.</title>
        <authorList>
            <person name="Harrison J."/>
            <person name="Moore K.A."/>
            <person name="Paszkiewicz K."/>
            <person name="Jones T."/>
            <person name="Grant M."/>
            <person name="Ambacheew D."/>
            <person name="Muzemil S."/>
            <person name="Studholme D.J."/>
        </authorList>
    </citation>
    <scope>NUCLEOTIDE SEQUENCE [LARGE SCALE GENOMIC DNA]</scope>
</reference>
<feature type="region of interest" description="Disordered" evidence="1">
    <location>
        <begin position="1"/>
        <end position="25"/>
    </location>
</feature>
<comment type="caution">
    <text evidence="2">The sequence shown here is derived from an EMBL/GenBank/DDBJ whole genome shotgun (WGS) entry which is preliminary data.</text>
</comment>
<organism evidence="2 3">
    <name type="scientific">Ensete ventricosum</name>
    <name type="common">Abyssinian banana</name>
    <name type="synonym">Musa ensete</name>
    <dbReference type="NCBI Taxonomy" id="4639"/>
    <lineage>
        <taxon>Eukaryota</taxon>
        <taxon>Viridiplantae</taxon>
        <taxon>Streptophyta</taxon>
        <taxon>Embryophyta</taxon>
        <taxon>Tracheophyta</taxon>
        <taxon>Spermatophyta</taxon>
        <taxon>Magnoliopsida</taxon>
        <taxon>Liliopsida</taxon>
        <taxon>Zingiberales</taxon>
        <taxon>Musaceae</taxon>
        <taxon>Ensete</taxon>
    </lineage>
</organism>
<evidence type="ECO:0000256" key="1">
    <source>
        <dbReference type="SAM" id="MobiDB-lite"/>
    </source>
</evidence>
<dbReference type="Proteomes" id="UP000287651">
    <property type="component" value="Unassembled WGS sequence"/>
</dbReference>
<name>A0A427B1B5_ENSVE</name>
<proteinExistence type="predicted"/>